<feature type="region of interest" description="Disordered" evidence="1">
    <location>
        <begin position="47"/>
        <end position="95"/>
    </location>
</feature>
<dbReference type="EMBL" id="FXAM01000008">
    <property type="protein sequence ID" value="SMF97934.1"/>
    <property type="molecule type" value="Genomic_DNA"/>
</dbReference>
<dbReference type="Proteomes" id="UP000192923">
    <property type="component" value="Unassembled WGS sequence"/>
</dbReference>
<evidence type="ECO:0000313" key="4">
    <source>
        <dbReference type="Proteomes" id="UP000192923"/>
    </source>
</evidence>
<organism evidence="3 4">
    <name type="scientific">Methylomagnum ishizawai</name>
    <dbReference type="NCBI Taxonomy" id="1760988"/>
    <lineage>
        <taxon>Bacteria</taxon>
        <taxon>Pseudomonadati</taxon>
        <taxon>Pseudomonadota</taxon>
        <taxon>Gammaproteobacteria</taxon>
        <taxon>Methylococcales</taxon>
        <taxon>Methylococcaceae</taxon>
        <taxon>Methylomagnum</taxon>
    </lineage>
</organism>
<protein>
    <submittedName>
        <fullName evidence="3">Uncharacterized protein</fullName>
    </submittedName>
</protein>
<gene>
    <name evidence="2" type="ORF">SAMN02949497_0320</name>
    <name evidence="3" type="ORF">SAMN02949497_0332</name>
</gene>
<evidence type="ECO:0000256" key="1">
    <source>
        <dbReference type="SAM" id="MobiDB-lite"/>
    </source>
</evidence>
<evidence type="ECO:0000313" key="3">
    <source>
        <dbReference type="EMBL" id="SMF97934.1"/>
    </source>
</evidence>
<dbReference type="EMBL" id="FXAM01000008">
    <property type="protein sequence ID" value="SMF97922.1"/>
    <property type="molecule type" value="Genomic_DNA"/>
</dbReference>
<keyword evidence="4" id="KW-1185">Reference proteome</keyword>
<accession>A0A1Y6DD18</accession>
<dbReference type="AlphaFoldDB" id="A0A1Y6DD18"/>
<proteinExistence type="predicted"/>
<feature type="compositionally biased region" description="Basic and acidic residues" evidence="1">
    <location>
        <begin position="48"/>
        <end position="95"/>
    </location>
</feature>
<evidence type="ECO:0000313" key="2">
    <source>
        <dbReference type="EMBL" id="SMF97922.1"/>
    </source>
</evidence>
<reference evidence="3 4" key="1">
    <citation type="submission" date="2016-12" db="EMBL/GenBank/DDBJ databases">
        <authorList>
            <person name="Song W.-J."/>
            <person name="Kurnit D.M."/>
        </authorList>
    </citation>
    <scope>NUCLEOTIDE SEQUENCE [LARGE SCALE GENOMIC DNA]</scope>
    <source>
        <strain evidence="3 4">175</strain>
    </source>
</reference>
<name>A0A1Y6DD18_9GAMM</name>
<sequence length="95" mass="11357">MNKFQRAGQGVYGAIENALDDLRHTWERFAYGRKVTGEVDMFTPTYEHTADPHQETREAFERVYGKRDTPEQGQEREREREGRAREPEQEREIER</sequence>